<dbReference type="InterPro" id="IPR001082">
    <property type="entry name" value="Pilin"/>
</dbReference>
<evidence type="ECO:0000313" key="3">
    <source>
        <dbReference type="EMBL" id="QWU99679.1"/>
    </source>
</evidence>
<name>A0AAJ4NPE3_9GAMM</name>
<dbReference type="NCBIfam" id="TIGR02532">
    <property type="entry name" value="IV_pilin_GFxxxE"/>
    <property type="match status" value="1"/>
</dbReference>
<dbReference type="AlphaFoldDB" id="A0AAJ4NPE3"/>
<accession>A0AAJ4NPE3</accession>
<evidence type="ECO:0000256" key="1">
    <source>
        <dbReference type="RuleBase" id="RU000389"/>
    </source>
</evidence>
<gene>
    <name evidence="3" type="ORF">KQR59_02010</name>
</gene>
<dbReference type="Pfam" id="PF07963">
    <property type="entry name" value="N_methyl"/>
    <property type="match status" value="1"/>
</dbReference>
<proteinExistence type="inferred from homology"/>
<dbReference type="Pfam" id="PF00114">
    <property type="entry name" value="Pilin"/>
    <property type="match status" value="1"/>
</dbReference>
<dbReference type="KEGG" id="fsr:KQR59_02010"/>
<organism evidence="3 4">
    <name type="scientific">Francisella salimarina</name>
    <dbReference type="NCBI Taxonomy" id="2599927"/>
    <lineage>
        <taxon>Bacteria</taxon>
        <taxon>Pseudomonadati</taxon>
        <taxon>Pseudomonadota</taxon>
        <taxon>Gammaproteobacteria</taxon>
        <taxon>Thiotrichales</taxon>
        <taxon>Francisellaceae</taxon>
        <taxon>Francisella</taxon>
    </lineage>
</organism>
<dbReference type="RefSeq" id="WP_216692380.1">
    <property type="nucleotide sequence ID" value="NZ_CP076680.1"/>
</dbReference>
<keyword evidence="2" id="KW-1133">Transmembrane helix</keyword>
<feature type="transmembrane region" description="Helical" evidence="2">
    <location>
        <begin position="7"/>
        <end position="31"/>
    </location>
</feature>
<dbReference type="PROSITE" id="PS00409">
    <property type="entry name" value="PROKAR_NTER_METHYL"/>
    <property type="match status" value="1"/>
</dbReference>
<protein>
    <submittedName>
        <fullName evidence="3">Pilin</fullName>
    </submittedName>
</protein>
<sequence length="148" mass="15569">MLKFQKGFSLVELMVVIAIIAILAAVAFPIYSNYVIRSKVGAAVTAIGSTKMDIAEIVMHSGDMTNINSTGSGANASFNSKRLPSKSSASLSYTTAVSSSSIIIDFTAPVSGSITLTPYYNTAAQSMTWECTSLGFQANQLPTPLCPQ</sequence>
<dbReference type="InterPro" id="IPR012902">
    <property type="entry name" value="N_methyl_site"/>
</dbReference>
<reference evidence="3 4" key="1">
    <citation type="submission" date="2021-06" db="EMBL/GenBank/DDBJ databases">
        <title>Ulceroglandular infection and bacteremia caused by Francisella salimarina in an immunocompromised patient, France.</title>
        <authorList>
            <person name="Hennebique A."/>
            <person name="Caspar Y."/>
            <person name="Maurin M."/>
            <person name="Boisset S."/>
            <person name="Pelloux I."/>
            <person name="Gallego-Hernanz M.P."/>
            <person name="Burucoa C."/>
            <person name="Cazenave-Roblot F."/>
            <person name="Plouzeau C."/>
            <person name="Rammaert B."/>
        </authorList>
    </citation>
    <scope>NUCLEOTIDE SEQUENCE [LARGE SCALE GENOMIC DNA]</scope>
    <source>
        <strain evidence="3 4">CHUGA-F75</strain>
    </source>
</reference>
<keyword evidence="1" id="KW-0281">Fimbrium</keyword>
<dbReference type="Proteomes" id="UP000683421">
    <property type="component" value="Chromosome"/>
</dbReference>
<evidence type="ECO:0000256" key="2">
    <source>
        <dbReference type="SAM" id="Phobius"/>
    </source>
</evidence>
<dbReference type="EMBL" id="CP076680">
    <property type="protein sequence ID" value="QWU99679.1"/>
    <property type="molecule type" value="Genomic_DNA"/>
</dbReference>
<evidence type="ECO:0000313" key="4">
    <source>
        <dbReference type="Proteomes" id="UP000683421"/>
    </source>
</evidence>
<keyword evidence="2" id="KW-0472">Membrane</keyword>
<comment type="similarity">
    <text evidence="1">Belongs to the N-Me-Phe pilin family.</text>
</comment>
<keyword evidence="4" id="KW-1185">Reference proteome</keyword>
<dbReference type="GO" id="GO:0009289">
    <property type="term" value="C:pilus"/>
    <property type="evidence" value="ECO:0007669"/>
    <property type="project" value="InterPro"/>
</dbReference>
<keyword evidence="2" id="KW-0812">Transmembrane</keyword>
<dbReference type="GO" id="GO:0007155">
    <property type="term" value="P:cell adhesion"/>
    <property type="evidence" value="ECO:0007669"/>
    <property type="project" value="InterPro"/>
</dbReference>